<dbReference type="EMBL" id="JACHLK010000002">
    <property type="protein sequence ID" value="MBB6558888.1"/>
    <property type="molecule type" value="Genomic_DNA"/>
</dbReference>
<dbReference type="Pfam" id="PF22022">
    <property type="entry name" value="Phage_int_M"/>
    <property type="match status" value="1"/>
</dbReference>
<dbReference type="Proteomes" id="UP000575083">
    <property type="component" value="Unassembled WGS sequence"/>
</dbReference>
<dbReference type="AlphaFoldDB" id="A0A7X0PBI7"/>
<dbReference type="InterPro" id="IPR053876">
    <property type="entry name" value="Phage_int_M"/>
</dbReference>
<dbReference type="PROSITE" id="PS51900">
    <property type="entry name" value="CB"/>
    <property type="match status" value="1"/>
</dbReference>
<dbReference type="PROSITE" id="PS51898">
    <property type="entry name" value="TYR_RECOMBINASE"/>
    <property type="match status" value="1"/>
</dbReference>
<proteinExistence type="inferred from homology"/>
<dbReference type="GO" id="GO:0006310">
    <property type="term" value="P:DNA recombination"/>
    <property type="evidence" value="ECO:0007669"/>
    <property type="project" value="UniProtKB-KW"/>
</dbReference>
<keyword evidence="3 5" id="KW-0238">DNA-binding</keyword>
<dbReference type="CDD" id="cd00801">
    <property type="entry name" value="INT_P4_C"/>
    <property type="match status" value="1"/>
</dbReference>
<dbReference type="Gene3D" id="3.30.160.390">
    <property type="entry name" value="Integrase, DNA-binding domain"/>
    <property type="match status" value="1"/>
</dbReference>
<keyword evidence="2" id="KW-0229">DNA integration</keyword>
<dbReference type="InterPro" id="IPR002104">
    <property type="entry name" value="Integrase_catalytic"/>
</dbReference>
<evidence type="ECO:0000313" key="9">
    <source>
        <dbReference type="Proteomes" id="UP000575083"/>
    </source>
</evidence>
<dbReference type="GO" id="GO:0015074">
    <property type="term" value="P:DNA integration"/>
    <property type="evidence" value="ECO:0007669"/>
    <property type="project" value="UniProtKB-KW"/>
</dbReference>
<protein>
    <submittedName>
        <fullName evidence="8">Integrase</fullName>
    </submittedName>
</protein>
<dbReference type="PANTHER" id="PTHR30629">
    <property type="entry name" value="PROPHAGE INTEGRASE"/>
    <property type="match status" value="1"/>
</dbReference>
<dbReference type="SUPFAM" id="SSF56349">
    <property type="entry name" value="DNA breaking-rejoining enzymes"/>
    <property type="match status" value="1"/>
</dbReference>
<accession>A0A7X0PBI7</accession>
<comment type="similarity">
    <text evidence="1">Belongs to the 'phage' integrase family.</text>
</comment>
<dbReference type="PANTHER" id="PTHR30629:SF2">
    <property type="entry name" value="PROPHAGE INTEGRASE INTS-RELATED"/>
    <property type="match status" value="1"/>
</dbReference>
<evidence type="ECO:0000256" key="4">
    <source>
        <dbReference type="ARBA" id="ARBA00023172"/>
    </source>
</evidence>
<reference evidence="8 9" key="1">
    <citation type="submission" date="2020-08" db="EMBL/GenBank/DDBJ databases">
        <title>Functional genomics of gut bacteria from endangered species of beetles.</title>
        <authorList>
            <person name="Carlos-Shanley C."/>
        </authorList>
    </citation>
    <scope>NUCLEOTIDE SEQUENCE [LARGE SCALE GENOMIC DNA]</scope>
    <source>
        <strain evidence="8 9">S00198</strain>
    </source>
</reference>
<dbReference type="InterPro" id="IPR044068">
    <property type="entry name" value="CB"/>
</dbReference>
<evidence type="ECO:0000259" key="7">
    <source>
        <dbReference type="PROSITE" id="PS51900"/>
    </source>
</evidence>
<evidence type="ECO:0000256" key="3">
    <source>
        <dbReference type="ARBA" id="ARBA00023125"/>
    </source>
</evidence>
<dbReference type="Pfam" id="PF00589">
    <property type="entry name" value="Phage_integrase"/>
    <property type="match status" value="1"/>
</dbReference>
<gene>
    <name evidence="8" type="ORF">HNP48_001552</name>
</gene>
<feature type="domain" description="Tyr recombinase" evidence="6">
    <location>
        <begin position="183"/>
        <end position="354"/>
    </location>
</feature>
<evidence type="ECO:0000256" key="2">
    <source>
        <dbReference type="ARBA" id="ARBA00022908"/>
    </source>
</evidence>
<dbReference type="InterPro" id="IPR025166">
    <property type="entry name" value="Integrase_DNA_bind_dom"/>
</dbReference>
<keyword evidence="9" id="KW-1185">Reference proteome</keyword>
<dbReference type="InterPro" id="IPR013762">
    <property type="entry name" value="Integrase-like_cat_sf"/>
</dbReference>
<organism evidence="8 9">
    <name type="scientific">Acidovorax soli</name>
    <dbReference type="NCBI Taxonomy" id="592050"/>
    <lineage>
        <taxon>Bacteria</taxon>
        <taxon>Pseudomonadati</taxon>
        <taxon>Pseudomonadota</taxon>
        <taxon>Betaproteobacteria</taxon>
        <taxon>Burkholderiales</taxon>
        <taxon>Comamonadaceae</taxon>
        <taxon>Acidovorax</taxon>
    </lineage>
</organism>
<feature type="domain" description="Core-binding (CB)" evidence="7">
    <location>
        <begin position="71"/>
        <end position="152"/>
    </location>
</feature>
<dbReference type="InterPro" id="IPR038488">
    <property type="entry name" value="Integrase_DNA-bd_sf"/>
</dbReference>
<dbReference type="Pfam" id="PF13356">
    <property type="entry name" value="Arm-DNA-bind_3"/>
    <property type="match status" value="1"/>
</dbReference>
<dbReference type="GO" id="GO:0003677">
    <property type="term" value="F:DNA binding"/>
    <property type="evidence" value="ECO:0007669"/>
    <property type="project" value="UniProtKB-UniRule"/>
</dbReference>
<dbReference type="Gene3D" id="1.10.150.130">
    <property type="match status" value="1"/>
</dbReference>
<evidence type="ECO:0000256" key="5">
    <source>
        <dbReference type="PROSITE-ProRule" id="PRU01248"/>
    </source>
</evidence>
<dbReference type="InterPro" id="IPR010998">
    <property type="entry name" value="Integrase_recombinase_N"/>
</dbReference>
<keyword evidence="4" id="KW-0233">DNA recombination</keyword>
<evidence type="ECO:0000259" key="6">
    <source>
        <dbReference type="PROSITE" id="PS51898"/>
    </source>
</evidence>
<name>A0A7X0PBI7_9BURK</name>
<dbReference type="InterPro" id="IPR050808">
    <property type="entry name" value="Phage_Integrase"/>
</dbReference>
<evidence type="ECO:0000256" key="1">
    <source>
        <dbReference type="ARBA" id="ARBA00008857"/>
    </source>
</evidence>
<comment type="caution">
    <text evidence="8">The sequence shown here is derived from an EMBL/GenBank/DDBJ whole genome shotgun (WGS) entry which is preliminary data.</text>
</comment>
<sequence length="390" mass="43870">MNDAAGSSWVLRVTVNEIREYMGLGPYPEVGLGEARAKAKEAKESFKQGINPKLQRKELASQLKAKQESLKTFEEAASAYIDAHGDSWKSEKHRAQWRSTLETYVYPVFGDMYVKDVGQEQVMRVLEPIWKTKNETASRLRGRIESVLDWAKVRGYRVGDNPAAWKGHLDKLLPAPNKVAKVKHHRAIPFAQMPEFMKALGTREGFSARALEFAILCAARSGEVRGAVWSEIDLESRMWTVPAERMKAGKEHRVPLSREAMRLLKALPRIDGSNYVFPGRQGGDLSDMSLSKVTRDMQVDAVPHGFRSTFRDWVGDATDYPRDVVEIALAHTLDSKTEAAYRRGDALEKRRHLMEDWAQFCNSSVPGSSSDAVAARRTVFLSQSFVSPTK</sequence>
<evidence type="ECO:0000313" key="8">
    <source>
        <dbReference type="EMBL" id="MBB6558888.1"/>
    </source>
</evidence>
<dbReference type="InterPro" id="IPR011010">
    <property type="entry name" value="DNA_brk_join_enz"/>
</dbReference>
<dbReference type="Gene3D" id="1.10.443.10">
    <property type="entry name" value="Intergrase catalytic core"/>
    <property type="match status" value="1"/>
</dbReference>